<dbReference type="AlphaFoldDB" id="A0A6G8FHU9"/>
<evidence type="ECO:0000256" key="1">
    <source>
        <dbReference type="SAM" id="Phobius"/>
    </source>
</evidence>
<reference evidence="2 3" key="1">
    <citation type="submission" date="2020-03" db="EMBL/GenBank/DDBJ databases">
        <title>Leucobacter sp. nov., isolated from beetles.</title>
        <authorList>
            <person name="Hyun D.-W."/>
            <person name="Bae J.-W."/>
        </authorList>
    </citation>
    <scope>NUCLEOTIDE SEQUENCE [LARGE SCALE GENOMIC DNA]</scope>
    <source>
        <strain evidence="2 3">HDW9B</strain>
    </source>
</reference>
<evidence type="ECO:0000313" key="3">
    <source>
        <dbReference type="Proteomes" id="UP000501387"/>
    </source>
</evidence>
<feature type="transmembrane region" description="Helical" evidence="1">
    <location>
        <begin position="37"/>
        <end position="59"/>
    </location>
</feature>
<keyword evidence="3" id="KW-1185">Reference proteome</keyword>
<keyword evidence="1" id="KW-0812">Transmembrane</keyword>
<organism evidence="2 3">
    <name type="scientific">Leucobacter insecticola</name>
    <dbReference type="NCBI Taxonomy" id="2714934"/>
    <lineage>
        <taxon>Bacteria</taxon>
        <taxon>Bacillati</taxon>
        <taxon>Actinomycetota</taxon>
        <taxon>Actinomycetes</taxon>
        <taxon>Micrococcales</taxon>
        <taxon>Microbacteriaceae</taxon>
        <taxon>Leucobacter</taxon>
    </lineage>
</organism>
<protein>
    <submittedName>
        <fullName evidence="2">Sulfate permease</fullName>
    </submittedName>
</protein>
<name>A0A6G8FHU9_9MICO</name>
<evidence type="ECO:0000313" key="2">
    <source>
        <dbReference type="EMBL" id="QIM16030.1"/>
    </source>
</evidence>
<keyword evidence="1" id="KW-0472">Membrane</keyword>
<gene>
    <name evidence="2" type="ORF">G7067_05735</name>
</gene>
<proteinExistence type="predicted"/>
<dbReference type="KEGG" id="lins:G7067_05735"/>
<feature type="transmembrane region" description="Helical" evidence="1">
    <location>
        <begin position="71"/>
        <end position="95"/>
    </location>
</feature>
<sequence>MLMTTLWNLSTRTFLLLRRTPVNRLLDKIRTRQGLKWGVPAMTLGLVYFLAAAICTTLIDGGWSTWLYLPFLLFAYNGMKLILMGPISLILLARARTREVIAHRREKKFTRV</sequence>
<dbReference type="Proteomes" id="UP000501387">
    <property type="component" value="Chromosome"/>
</dbReference>
<keyword evidence="1" id="KW-1133">Transmembrane helix</keyword>
<accession>A0A6G8FHU9</accession>
<dbReference type="EMBL" id="CP049934">
    <property type="protein sequence ID" value="QIM16030.1"/>
    <property type="molecule type" value="Genomic_DNA"/>
</dbReference>